<reference evidence="3" key="1">
    <citation type="journal article" date="2019" name="Int. J. Syst. Evol. Microbiol.">
        <title>The Global Catalogue of Microorganisms (GCM) 10K type strain sequencing project: providing services to taxonomists for standard genome sequencing and annotation.</title>
        <authorList>
            <consortium name="The Broad Institute Genomics Platform"/>
            <consortium name="The Broad Institute Genome Sequencing Center for Infectious Disease"/>
            <person name="Wu L."/>
            <person name="Ma J."/>
        </authorList>
    </citation>
    <scope>NUCLEOTIDE SEQUENCE [LARGE SCALE GENOMIC DNA]</scope>
    <source>
        <strain evidence="3">JCM 13501</strain>
    </source>
</reference>
<evidence type="ECO:0000313" key="3">
    <source>
        <dbReference type="Proteomes" id="UP000616499"/>
    </source>
</evidence>
<comment type="caution">
    <text evidence="2">The sequence shown here is derived from an EMBL/GenBank/DDBJ whole genome shotgun (WGS) entry which is preliminary data.</text>
</comment>
<feature type="region of interest" description="Disordered" evidence="1">
    <location>
        <begin position="381"/>
        <end position="403"/>
    </location>
</feature>
<name>A0ABQ2H590_9PSED</name>
<sequence>MELTEYGYNAERLEKLEEKAKRLDEWADKVVGGAKSTPFAVASVLTDLLPALSGGSRITDPYIKGYIAGSVSAIFDTAGSEALSRAVHDAWWLRVNAGDQTPNLQYNPETKTVHVSHHPGEMSAVMQKAVENLDADIGLPTKVGQAALSFQSYTARNVARTGISPSAALLTSEKTVSQIDTGVAAVGGILAGAAAYRILGHFAHKNGLAGFSALLSRRDYLDRLEHLEKITLARQAKGALVRTAKLPIDMLTDGTDALQSVFRPENLTAALGPLAGGIAAIALAKTKATAFAAQRNFSTASGLAFTQLVGTLTMIPVLGAWPAASMIINHYKKPAAKFIHQRFHQQPAGIGGSGMANFGAEVISGTQTLNQMPRMGMDEARNTSGEVRTRLGHPPTSLSREEV</sequence>
<evidence type="ECO:0000256" key="1">
    <source>
        <dbReference type="SAM" id="MobiDB-lite"/>
    </source>
</evidence>
<dbReference type="Proteomes" id="UP000616499">
    <property type="component" value="Unassembled WGS sequence"/>
</dbReference>
<gene>
    <name evidence="2" type="ORF">GCM10009425_48910</name>
</gene>
<dbReference type="EMBL" id="BMNW01000040">
    <property type="protein sequence ID" value="GGM32632.1"/>
    <property type="molecule type" value="Genomic_DNA"/>
</dbReference>
<keyword evidence="3" id="KW-1185">Reference proteome</keyword>
<evidence type="ECO:0000313" key="2">
    <source>
        <dbReference type="EMBL" id="GGM32632.1"/>
    </source>
</evidence>
<protein>
    <submittedName>
        <fullName evidence="2">Uncharacterized protein</fullName>
    </submittedName>
</protein>
<organism evidence="2 3">
    <name type="scientific">Pseudomonas asuensis</name>
    <dbReference type="NCBI Taxonomy" id="1825787"/>
    <lineage>
        <taxon>Bacteria</taxon>
        <taxon>Pseudomonadati</taxon>
        <taxon>Pseudomonadota</taxon>
        <taxon>Gammaproteobacteria</taxon>
        <taxon>Pseudomonadales</taxon>
        <taxon>Pseudomonadaceae</taxon>
        <taxon>Pseudomonas</taxon>
    </lineage>
</organism>
<accession>A0ABQ2H590</accession>
<proteinExistence type="predicted"/>